<comment type="caution">
    <text evidence="2">The sequence shown here is derived from an EMBL/GenBank/DDBJ whole genome shotgun (WGS) entry which is preliminary data.</text>
</comment>
<organism evidence="2 3">
    <name type="scientific">Carya illinoinensis</name>
    <name type="common">Pecan</name>
    <dbReference type="NCBI Taxonomy" id="32201"/>
    <lineage>
        <taxon>Eukaryota</taxon>
        <taxon>Viridiplantae</taxon>
        <taxon>Streptophyta</taxon>
        <taxon>Embryophyta</taxon>
        <taxon>Tracheophyta</taxon>
        <taxon>Spermatophyta</taxon>
        <taxon>Magnoliopsida</taxon>
        <taxon>eudicotyledons</taxon>
        <taxon>Gunneridae</taxon>
        <taxon>Pentapetalae</taxon>
        <taxon>rosids</taxon>
        <taxon>fabids</taxon>
        <taxon>Fagales</taxon>
        <taxon>Juglandaceae</taxon>
        <taxon>Carya</taxon>
    </lineage>
</organism>
<evidence type="ECO:0000256" key="1">
    <source>
        <dbReference type="SAM" id="Phobius"/>
    </source>
</evidence>
<dbReference type="Proteomes" id="UP000811246">
    <property type="component" value="Chromosome 8"/>
</dbReference>
<keyword evidence="1" id="KW-1133">Transmembrane helix</keyword>
<dbReference type="EMBL" id="CM031832">
    <property type="protein sequence ID" value="KAG6701114.1"/>
    <property type="molecule type" value="Genomic_DNA"/>
</dbReference>
<name>A0A922EDB4_CARIL</name>
<evidence type="ECO:0000313" key="3">
    <source>
        <dbReference type="Proteomes" id="UP000811246"/>
    </source>
</evidence>
<evidence type="ECO:0000313" key="2">
    <source>
        <dbReference type="EMBL" id="KAG6701114.1"/>
    </source>
</evidence>
<dbReference type="AlphaFoldDB" id="A0A922EDB4"/>
<sequence>MEPGNFSYNSVLSIRLTTTTTMMVMVNSGACYFSLSIDGIGFWTDPLYMCVCVCVVWLFYFIFLAS</sequence>
<proteinExistence type="predicted"/>
<keyword evidence="1" id="KW-0812">Transmembrane</keyword>
<feature type="transmembrane region" description="Helical" evidence="1">
    <location>
        <begin position="47"/>
        <end position="65"/>
    </location>
</feature>
<keyword evidence="1" id="KW-0472">Membrane</keyword>
<protein>
    <recommendedName>
        <fullName evidence="4">Transmembrane protein</fullName>
    </recommendedName>
</protein>
<gene>
    <name evidence="2" type="ORF">I3842_08G149000</name>
</gene>
<reference evidence="2" key="1">
    <citation type="submission" date="2021-01" db="EMBL/GenBank/DDBJ databases">
        <authorList>
            <person name="Lovell J.T."/>
            <person name="Bentley N."/>
            <person name="Bhattarai G."/>
            <person name="Jenkins J.W."/>
            <person name="Sreedasyam A."/>
            <person name="Alarcon Y."/>
            <person name="Bock C."/>
            <person name="Boston L."/>
            <person name="Carlson J."/>
            <person name="Cervantes K."/>
            <person name="Clermont K."/>
            <person name="Krom N."/>
            <person name="Kubenka K."/>
            <person name="Mamidi S."/>
            <person name="Mattison C."/>
            <person name="Monteros M."/>
            <person name="Pisani C."/>
            <person name="Plott C."/>
            <person name="Rajasekar S."/>
            <person name="Rhein H.S."/>
            <person name="Rohla C."/>
            <person name="Song M."/>
            <person name="Hilaire R.S."/>
            <person name="Shu S."/>
            <person name="Wells L."/>
            <person name="Wang X."/>
            <person name="Webber J."/>
            <person name="Heerema R.J."/>
            <person name="Klein P."/>
            <person name="Conner P."/>
            <person name="Grauke L."/>
            <person name="Grimwood J."/>
            <person name="Schmutz J."/>
            <person name="Randall J.J."/>
        </authorList>
    </citation>
    <scope>NUCLEOTIDE SEQUENCE</scope>
    <source>
        <tissue evidence="2">Leaf</tissue>
    </source>
</reference>
<accession>A0A922EDB4</accession>
<evidence type="ECO:0008006" key="4">
    <source>
        <dbReference type="Google" id="ProtNLM"/>
    </source>
</evidence>